<organism evidence="1 2">
    <name type="scientific">Alteromonas macleodii</name>
    <name type="common">Pseudoalteromonas macleodii</name>
    <dbReference type="NCBI Taxonomy" id="28108"/>
    <lineage>
        <taxon>Bacteria</taxon>
        <taxon>Pseudomonadati</taxon>
        <taxon>Pseudomonadota</taxon>
        <taxon>Gammaproteobacteria</taxon>
        <taxon>Alteromonadales</taxon>
        <taxon>Alteromonadaceae</taxon>
        <taxon>Alteromonas/Salinimonas group</taxon>
        <taxon>Alteromonas</taxon>
    </lineage>
</organism>
<protein>
    <submittedName>
        <fullName evidence="1">Uncharacterized protein</fullName>
    </submittedName>
</protein>
<evidence type="ECO:0000313" key="1">
    <source>
        <dbReference type="EMBL" id="CAB9493192.1"/>
    </source>
</evidence>
<proteinExistence type="predicted"/>
<name>A0A6T9XZ44_ALTMA</name>
<dbReference type="RefSeq" id="WP_179982763.1">
    <property type="nucleotide sequence ID" value="NZ_LR812090.1"/>
</dbReference>
<dbReference type="EMBL" id="LR812090">
    <property type="protein sequence ID" value="CAB9493192.1"/>
    <property type="molecule type" value="Genomic_DNA"/>
</dbReference>
<gene>
    <name evidence="1" type="ORF">ALFOR1_30091</name>
</gene>
<evidence type="ECO:0000313" key="2">
    <source>
        <dbReference type="Proteomes" id="UP000509458"/>
    </source>
</evidence>
<sequence>MQFQNSISTINSLIPGALISNISINKTAVAFKHANTYRHVQLSSRQEAKRFIAQLIQKS</sequence>
<dbReference type="Proteomes" id="UP000509458">
    <property type="component" value="Chromosome"/>
</dbReference>
<reference evidence="1 2" key="1">
    <citation type="submission" date="2020-06" db="EMBL/GenBank/DDBJ databases">
        <authorList>
            <person name="Duchaud E."/>
        </authorList>
    </citation>
    <scope>NUCLEOTIDE SEQUENCE [LARGE SCALE GENOMIC DNA]</scope>
    <source>
        <strain evidence="1">Alteromonas fortis</strain>
    </source>
</reference>
<accession>A0A6T9XZ44</accession>
<dbReference type="AlphaFoldDB" id="A0A6T9XZ44"/>